<evidence type="ECO:0000256" key="2">
    <source>
        <dbReference type="ARBA" id="ARBA00022475"/>
    </source>
</evidence>
<feature type="transmembrane region" description="Helical" evidence="8">
    <location>
        <begin position="359"/>
        <end position="379"/>
    </location>
</feature>
<keyword evidence="5 8" id="KW-1133">Transmembrane helix</keyword>
<keyword evidence="7 10" id="KW-0012">Acyltransferase</keyword>
<dbReference type="SUPFAM" id="SSF52266">
    <property type="entry name" value="SGNH hydrolase"/>
    <property type="match status" value="1"/>
</dbReference>
<evidence type="ECO:0000256" key="1">
    <source>
        <dbReference type="ARBA" id="ARBA00004651"/>
    </source>
</evidence>
<evidence type="ECO:0000313" key="11">
    <source>
        <dbReference type="Proteomes" id="UP000028730"/>
    </source>
</evidence>
<sequence>MGRVELSLFRKVLHDFRAHSTRGSRPDGNRIKALDGLRALAIIGVVAYHTRPALMRGGFLGVTVFFVVSGFLITRSVETLHTTKEGFHYWRYLWKKIKRLAFPVFSLIAVLPPVLYCFAPSLARKFVADALPSITFVSNVTYIVRHVSYFDATGLPSVLTHLWFASLLMQFYLLWPLILMLMHRFGMSKKAKTGLTAILFLISSLLMVGFSFSPGGLSRAYYGLDTRLSELLVGAFVALVQSEGRMSSLRTVEQDGTLRSQVSGLLWGLAGFSLIAALVLLFLSADGNSRFLYRGGFQCVAITGGLLLVILEDEENFCSRLLGSRIFVHFGSISFSLYLLHYPLLAIMNPATRTSPLKWWGWLVQFVIIWLVAELWHTFVERPRFSGDNTVPVKLSIRSVTKVLTVLGVVVALTCTVAPKQVARPYEERNARFRHEHHYAVELMLGNTSDVRRRHASYLERHTVPQPSVNLPQRLVPHALKVPKNLSTHGWTYTEASGVCTADPLIISDSVEMGAQDFVQSHIPGAIQDGQVGRPMSAGPGVFAQHAASGQPSSVVIFALGTNGPINDTSQLEQLVQSTHGSPIYLTTIRVPREWQDQNNSMIRQVASRHRNVGILDWYDASEGHPEYFYDDGTHLTPGEGGGREAYGLLIRQGLCGS</sequence>
<organism evidence="10 11">
    <name type="scientific">Bifidobacterium bombi DSM 19703</name>
    <dbReference type="NCBI Taxonomy" id="1341695"/>
    <lineage>
        <taxon>Bacteria</taxon>
        <taxon>Bacillati</taxon>
        <taxon>Actinomycetota</taxon>
        <taxon>Actinomycetes</taxon>
        <taxon>Bifidobacteriales</taxon>
        <taxon>Bifidobacteriaceae</taxon>
        <taxon>Bifidobacterium</taxon>
    </lineage>
</organism>
<dbReference type="AlphaFoldDB" id="A0A080N2B8"/>
<comment type="caution">
    <text evidence="10">The sequence shown here is derived from an EMBL/GenBank/DDBJ whole genome shotgun (WGS) entry which is preliminary data.</text>
</comment>
<feature type="transmembrane region" description="Helical" evidence="8">
    <location>
        <begin position="194"/>
        <end position="212"/>
    </location>
</feature>
<dbReference type="InterPro" id="IPR036514">
    <property type="entry name" value="SGNH_hydro_sf"/>
</dbReference>
<keyword evidence="6 8" id="KW-0472">Membrane</keyword>
<keyword evidence="2" id="KW-1003">Cell membrane</keyword>
<dbReference type="STRING" id="1341695.BBOMB_0429"/>
<evidence type="ECO:0000256" key="3">
    <source>
        <dbReference type="ARBA" id="ARBA00022679"/>
    </source>
</evidence>
<feature type="transmembrane region" description="Helical" evidence="8">
    <location>
        <begin position="100"/>
        <end position="123"/>
    </location>
</feature>
<dbReference type="InterPro" id="IPR050879">
    <property type="entry name" value="Acyltransferase_3"/>
</dbReference>
<feature type="transmembrane region" description="Helical" evidence="8">
    <location>
        <begin position="399"/>
        <end position="419"/>
    </location>
</feature>
<dbReference type="Gene3D" id="3.40.50.1110">
    <property type="entry name" value="SGNH hydrolase"/>
    <property type="match status" value="1"/>
</dbReference>
<reference evidence="10 11" key="1">
    <citation type="journal article" date="2014" name="Appl. Environ. Microbiol.">
        <title>Genomic encyclopedia of type strains of the genus Bifidobacterium.</title>
        <authorList>
            <person name="Milani C."/>
            <person name="Lugli G.A."/>
            <person name="Duranti S."/>
            <person name="Turroni F."/>
            <person name="Bottacini F."/>
            <person name="Mangifesta M."/>
            <person name="Sanchez B."/>
            <person name="Viappiani A."/>
            <person name="Mancabelli L."/>
            <person name="Taminiau B."/>
            <person name="Delcenserie V."/>
            <person name="Barrangou R."/>
            <person name="Margolles A."/>
            <person name="van Sinderen D."/>
            <person name="Ventura M."/>
        </authorList>
    </citation>
    <scope>NUCLEOTIDE SEQUENCE [LARGE SCALE GENOMIC DNA]</scope>
    <source>
        <strain evidence="10 11">DSM 19703</strain>
    </source>
</reference>
<proteinExistence type="predicted"/>
<evidence type="ECO:0000313" key="10">
    <source>
        <dbReference type="EMBL" id="KFF31097.1"/>
    </source>
</evidence>
<dbReference type="GO" id="GO:0000271">
    <property type="term" value="P:polysaccharide biosynthetic process"/>
    <property type="evidence" value="ECO:0007669"/>
    <property type="project" value="TreeGrafter"/>
</dbReference>
<evidence type="ECO:0000256" key="5">
    <source>
        <dbReference type="ARBA" id="ARBA00022989"/>
    </source>
</evidence>
<accession>A0A080N2B8</accession>
<evidence type="ECO:0000256" key="4">
    <source>
        <dbReference type="ARBA" id="ARBA00022692"/>
    </source>
</evidence>
<feature type="transmembrane region" description="Helical" evidence="8">
    <location>
        <begin position="54"/>
        <end position="74"/>
    </location>
</feature>
<keyword evidence="3 10" id="KW-0808">Transferase</keyword>
<feature type="domain" description="Acyltransferase 3" evidence="9">
    <location>
        <begin position="32"/>
        <end position="369"/>
    </location>
</feature>
<name>A0A080N2B8_9BIFI</name>
<feature type="transmembrane region" description="Helical" evidence="8">
    <location>
        <begin position="326"/>
        <end position="347"/>
    </location>
</feature>
<keyword evidence="4 8" id="KW-0812">Transmembrane</keyword>
<dbReference type="Pfam" id="PF01757">
    <property type="entry name" value="Acyl_transf_3"/>
    <property type="match status" value="1"/>
</dbReference>
<comment type="subcellular location">
    <subcellularLocation>
        <location evidence="1">Cell membrane</location>
        <topology evidence="1">Multi-pass membrane protein</topology>
    </subcellularLocation>
</comment>
<dbReference type="GO" id="GO:0005886">
    <property type="term" value="C:plasma membrane"/>
    <property type="evidence" value="ECO:0007669"/>
    <property type="project" value="UniProtKB-SubCell"/>
</dbReference>
<feature type="transmembrane region" description="Helical" evidence="8">
    <location>
        <begin position="291"/>
        <end position="311"/>
    </location>
</feature>
<dbReference type="Proteomes" id="UP000028730">
    <property type="component" value="Unassembled WGS sequence"/>
</dbReference>
<feature type="transmembrane region" description="Helical" evidence="8">
    <location>
        <begin position="162"/>
        <end position="182"/>
    </location>
</feature>
<dbReference type="GO" id="GO:0016747">
    <property type="term" value="F:acyltransferase activity, transferring groups other than amino-acyl groups"/>
    <property type="evidence" value="ECO:0007669"/>
    <property type="project" value="InterPro"/>
</dbReference>
<evidence type="ECO:0000256" key="6">
    <source>
        <dbReference type="ARBA" id="ARBA00023136"/>
    </source>
</evidence>
<evidence type="ECO:0000256" key="8">
    <source>
        <dbReference type="SAM" id="Phobius"/>
    </source>
</evidence>
<keyword evidence="11" id="KW-1185">Reference proteome</keyword>
<protein>
    <submittedName>
        <fullName evidence="10">Acyltransferase family protein</fullName>
    </submittedName>
</protein>
<dbReference type="PANTHER" id="PTHR23028">
    <property type="entry name" value="ACETYLTRANSFERASE"/>
    <property type="match status" value="1"/>
</dbReference>
<dbReference type="eggNOG" id="COG1835">
    <property type="taxonomic scope" value="Bacteria"/>
</dbReference>
<gene>
    <name evidence="10" type="ORF">BBOMB_0429</name>
</gene>
<dbReference type="PANTHER" id="PTHR23028:SF53">
    <property type="entry name" value="ACYL_TRANSF_3 DOMAIN-CONTAINING PROTEIN"/>
    <property type="match status" value="1"/>
</dbReference>
<evidence type="ECO:0000256" key="7">
    <source>
        <dbReference type="ARBA" id="ARBA00023315"/>
    </source>
</evidence>
<feature type="transmembrane region" description="Helical" evidence="8">
    <location>
        <begin position="265"/>
        <end position="284"/>
    </location>
</feature>
<dbReference type="InterPro" id="IPR002656">
    <property type="entry name" value="Acyl_transf_3_dom"/>
</dbReference>
<evidence type="ECO:0000259" key="9">
    <source>
        <dbReference type="Pfam" id="PF01757"/>
    </source>
</evidence>
<dbReference type="EMBL" id="ATLK01000001">
    <property type="protein sequence ID" value="KFF31097.1"/>
    <property type="molecule type" value="Genomic_DNA"/>
</dbReference>